<feature type="domain" description="Glycosyl transferase family 28 C-terminal" evidence="13">
    <location>
        <begin position="190"/>
        <end position="353"/>
    </location>
</feature>
<keyword evidence="5 10" id="KW-0133">Cell shape</keyword>
<dbReference type="InterPro" id="IPR004276">
    <property type="entry name" value="GlycoTrans_28_N"/>
</dbReference>
<feature type="binding site" evidence="10">
    <location>
        <position position="125"/>
    </location>
    <ligand>
        <name>UDP-N-acetyl-alpha-D-glucosamine</name>
        <dbReference type="ChEBI" id="CHEBI:57705"/>
    </ligand>
</feature>
<dbReference type="SUPFAM" id="SSF53756">
    <property type="entry name" value="UDP-Glycosyltransferase/glycogen phosphorylase"/>
    <property type="match status" value="1"/>
</dbReference>
<evidence type="ECO:0000256" key="10">
    <source>
        <dbReference type="HAMAP-Rule" id="MF_00033"/>
    </source>
</evidence>
<feature type="compositionally biased region" description="Polar residues" evidence="11">
    <location>
        <begin position="392"/>
        <end position="404"/>
    </location>
</feature>
<dbReference type="CDD" id="cd03785">
    <property type="entry name" value="GT28_MurG"/>
    <property type="match status" value="1"/>
</dbReference>
<evidence type="ECO:0000259" key="12">
    <source>
        <dbReference type="Pfam" id="PF03033"/>
    </source>
</evidence>
<dbReference type="Pfam" id="PF03033">
    <property type="entry name" value="Glyco_transf_28"/>
    <property type="match status" value="1"/>
</dbReference>
<feature type="binding site" evidence="10">
    <location>
        <position position="296"/>
    </location>
    <ligand>
        <name>UDP-N-acetyl-alpha-D-glucosamine</name>
        <dbReference type="ChEBI" id="CHEBI:57705"/>
    </ligand>
</feature>
<comment type="catalytic activity">
    <reaction evidence="10">
        <text>di-trans,octa-cis-undecaprenyl diphospho-N-acetyl-alpha-D-muramoyl-L-alanyl-D-glutamyl-meso-2,6-diaminopimeloyl-D-alanyl-D-alanine + UDP-N-acetyl-alpha-D-glucosamine = di-trans,octa-cis-undecaprenyl diphospho-[N-acetyl-alpha-D-glucosaminyl-(1-&gt;4)]-N-acetyl-alpha-D-muramoyl-L-alanyl-D-glutamyl-meso-2,6-diaminopimeloyl-D-alanyl-D-alanine + UDP + H(+)</text>
        <dbReference type="Rhea" id="RHEA:31227"/>
        <dbReference type="ChEBI" id="CHEBI:15378"/>
        <dbReference type="ChEBI" id="CHEBI:57705"/>
        <dbReference type="ChEBI" id="CHEBI:58223"/>
        <dbReference type="ChEBI" id="CHEBI:61387"/>
        <dbReference type="ChEBI" id="CHEBI:61388"/>
        <dbReference type="EC" id="2.4.1.227"/>
    </reaction>
</comment>
<dbReference type="AlphaFoldDB" id="A0A5C8PIC6"/>
<keyword evidence="6 10" id="KW-0573">Peptidoglycan synthesis</keyword>
<dbReference type="GO" id="GO:0050511">
    <property type="term" value="F:undecaprenyldiphospho-muramoylpentapeptide beta-N-acetylglucosaminyltransferase activity"/>
    <property type="evidence" value="ECO:0007669"/>
    <property type="project" value="UniProtKB-UniRule"/>
</dbReference>
<keyword evidence="2 10" id="KW-0132">Cell division</keyword>
<keyword evidence="15" id="KW-1185">Reference proteome</keyword>
<comment type="caution">
    <text evidence="14">The sequence shown here is derived from an EMBL/GenBank/DDBJ whole genome shotgun (WGS) entry which is preliminary data.</text>
</comment>
<keyword evidence="8 10" id="KW-0131">Cell cycle</keyword>
<keyword evidence="9 10" id="KW-0961">Cell wall biogenesis/degradation</keyword>
<evidence type="ECO:0000256" key="9">
    <source>
        <dbReference type="ARBA" id="ARBA00023316"/>
    </source>
</evidence>
<dbReference type="GO" id="GO:0051301">
    <property type="term" value="P:cell division"/>
    <property type="evidence" value="ECO:0007669"/>
    <property type="project" value="UniProtKB-KW"/>
</dbReference>
<dbReference type="UniPathway" id="UPA00219"/>
<dbReference type="RefSeq" id="WP_147848831.1">
    <property type="nucleotide sequence ID" value="NZ_VDUZ01000024.1"/>
</dbReference>
<keyword evidence="3 10" id="KW-0328">Glycosyltransferase</keyword>
<gene>
    <name evidence="10 14" type="primary">murG</name>
    <name evidence="14" type="ORF">FHP25_20460</name>
</gene>
<dbReference type="GO" id="GO:0008360">
    <property type="term" value="P:regulation of cell shape"/>
    <property type="evidence" value="ECO:0007669"/>
    <property type="project" value="UniProtKB-KW"/>
</dbReference>
<keyword evidence="4 10" id="KW-0808">Transferase</keyword>
<evidence type="ECO:0000259" key="13">
    <source>
        <dbReference type="Pfam" id="PF04101"/>
    </source>
</evidence>
<feature type="binding site" evidence="10">
    <location>
        <position position="195"/>
    </location>
    <ligand>
        <name>UDP-N-acetyl-alpha-D-glucosamine</name>
        <dbReference type="ChEBI" id="CHEBI:57705"/>
    </ligand>
</feature>
<evidence type="ECO:0000313" key="14">
    <source>
        <dbReference type="EMBL" id="TXL73557.1"/>
    </source>
</evidence>
<dbReference type="GO" id="GO:0009252">
    <property type="term" value="P:peptidoglycan biosynthetic process"/>
    <property type="evidence" value="ECO:0007669"/>
    <property type="project" value="UniProtKB-UniRule"/>
</dbReference>
<evidence type="ECO:0000256" key="3">
    <source>
        <dbReference type="ARBA" id="ARBA00022676"/>
    </source>
</evidence>
<feature type="binding site" evidence="10">
    <location>
        <begin position="14"/>
        <end position="16"/>
    </location>
    <ligand>
        <name>UDP-N-acetyl-alpha-D-glucosamine</name>
        <dbReference type="ChEBI" id="CHEBI:57705"/>
    </ligand>
</feature>
<evidence type="ECO:0000256" key="11">
    <source>
        <dbReference type="SAM" id="MobiDB-lite"/>
    </source>
</evidence>
<dbReference type="GO" id="GO:0071555">
    <property type="term" value="P:cell wall organization"/>
    <property type="evidence" value="ECO:0007669"/>
    <property type="project" value="UniProtKB-KW"/>
</dbReference>
<organism evidence="14 15">
    <name type="scientific">Vineibacter terrae</name>
    <dbReference type="NCBI Taxonomy" id="2586908"/>
    <lineage>
        <taxon>Bacteria</taxon>
        <taxon>Pseudomonadati</taxon>
        <taxon>Pseudomonadota</taxon>
        <taxon>Alphaproteobacteria</taxon>
        <taxon>Hyphomicrobiales</taxon>
        <taxon>Vineibacter</taxon>
    </lineage>
</organism>
<evidence type="ECO:0000256" key="7">
    <source>
        <dbReference type="ARBA" id="ARBA00023136"/>
    </source>
</evidence>
<comment type="similarity">
    <text evidence="10">Belongs to the glycosyltransferase 28 family. MurG subfamily.</text>
</comment>
<comment type="subcellular location">
    <subcellularLocation>
        <location evidence="10">Cell membrane</location>
        <topology evidence="10">Peripheral membrane protein</topology>
        <orientation evidence="10">Cytoplasmic side</orientation>
    </subcellularLocation>
</comment>
<dbReference type="HAMAP" id="MF_00033">
    <property type="entry name" value="MurG"/>
    <property type="match status" value="1"/>
</dbReference>
<evidence type="ECO:0000256" key="5">
    <source>
        <dbReference type="ARBA" id="ARBA00022960"/>
    </source>
</evidence>
<dbReference type="OrthoDB" id="9808936at2"/>
<sequence>MSASRPVILAAGGTGGHVFPAESLAGELARRGVPLALITDDRGHKWQGALAALPAHRVRAGSPGAGGIANRIGNVAALGVGVLQSFALLGGLAPAAVVGFGGYASVPAMLAARLRRLPTLVHEQNAVLGRANRLVVGRRTMIATAFGTVRHLAAGDPRVRLVGNPVRDAVRALRDAPYQAPTPDGEIRMVVIGGSQGAASFGIVIPEAIAALPEALRRRLQLVQQCRAEDLARVRAFYTERGIDAECATFFSDFPARLAGAHLVVARAGASTVAELTTSGRPSVLVPFPHATEDHQRANAKAIDEVGASILLPHERFTAEALRAHLETLFGAPDRLAAMAAAARAAGRPDAARDLADLVVDLIARQSSAAHPYLPPEGEGAPKGRKGDARSESISSGDVESIPTSPFRRSAPPSPSGGRKETGAAA</sequence>
<evidence type="ECO:0000313" key="15">
    <source>
        <dbReference type="Proteomes" id="UP000321638"/>
    </source>
</evidence>
<dbReference type="InterPro" id="IPR007235">
    <property type="entry name" value="Glyco_trans_28_C"/>
</dbReference>
<proteinExistence type="inferred from homology"/>
<dbReference type="NCBIfam" id="TIGR01133">
    <property type="entry name" value="murG"/>
    <property type="match status" value="1"/>
</dbReference>
<dbReference type="EMBL" id="VDUZ01000024">
    <property type="protein sequence ID" value="TXL73557.1"/>
    <property type="molecule type" value="Genomic_DNA"/>
</dbReference>
<evidence type="ECO:0000256" key="2">
    <source>
        <dbReference type="ARBA" id="ARBA00022618"/>
    </source>
</evidence>
<dbReference type="Proteomes" id="UP000321638">
    <property type="component" value="Unassembled WGS sequence"/>
</dbReference>
<evidence type="ECO:0000256" key="6">
    <source>
        <dbReference type="ARBA" id="ARBA00022984"/>
    </source>
</evidence>
<comment type="function">
    <text evidence="10">Cell wall formation. Catalyzes the transfer of a GlcNAc subunit on undecaprenyl-pyrophosphoryl-MurNAc-pentapeptide (lipid intermediate I) to form undecaprenyl-pyrophosphoryl-MurNAc-(pentapeptide)GlcNAc (lipid intermediate II).</text>
</comment>
<keyword evidence="1 10" id="KW-1003">Cell membrane</keyword>
<dbReference type="GO" id="GO:0051991">
    <property type="term" value="F:UDP-N-acetyl-D-glucosamine:N-acetylmuramoyl-L-alanyl-D-glutamyl-meso-2,6-diaminopimelyl-D-alanyl-D-alanine-diphosphoundecaprenol 4-beta-N-acetylglucosaminlytransferase activity"/>
    <property type="evidence" value="ECO:0007669"/>
    <property type="project" value="RHEA"/>
</dbReference>
<protein>
    <recommendedName>
        <fullName evidence="10">UDP-N-acetylglucosamine--N-acetylmuramyl-(pentapeptide) pyrophosphoryl-undecaprenol N-acetylglucosamine transferase</fullName>
        <ecNumber evidence="10">2.4.1.227</ecNumber>
    </recommendedName>
    <alternativeName>
        <fullName evidence="10">Undecaprenyl-PP-MurNAc-pentapeptide-UDPGlcNAc GlcNAc transferase</fullName>
    </alternativeName>
</protein>
<name>A0A5C8PIC6_9HYPH</name>
<dbReference type="GO" id="GO:0005975">
    <property type="term" value="P:carbohydrate metabolic process"/>
    <property type="evidence" value="ECO:0007669"/>
    <property type="project" value="InterPro"/>
</dbReference>
<dbReference type="Gene3D" id="3.40.50.2000">
    <property type="entry name" value="Glycogen Phosphorylase B"/>
    <property type="match status" value="2"/>
</dbReference>
<feature type="domain" description="Glycosyltransferase family 28 N-terminal" evidence="12">
    <location>
        <begin position="7"/>
        <end position="143"/>
    </location>
</feature>
<accession>A0A5C8PIC6</accession>
<keyword evidence="7 10" id="KW-0472">Membrane</keyword>
<reference evidence="14 15" key="1">
    <citation type="submission" date="2019-06" db="EMBL/GenBank/DDBJ databases">
        <title>New taxonomy in bacterial strain CC-CFT640, isolated from vineyard.</title>
        <authorList>
            <person name="Lin S.-Y."/>
            <person name="Tsai C.-F."/>
            <person name="Young C.-C."/>
        </authorList>
    </citation>
    <scope>NUCLEOTIDE SEQUENCE [LARGE SCALE GENOMIC DNA]</scope>
    <source>
        <strain evidence="14 15">CC-CFT640</strain>
    </source>
</reference>
<evidence type="ECO:0000256" key="4">
    <source>
        <dbReference type="ARBA" id="ARBA00022679"/>
    </source>
</evidence>
<feature type="binding site" evidence="10">
    <location>
        <position position="167"/>
    </location>
    <ligand>
        <name>UDP-N-acetyl-alpha-D-glucosamine</name>
        <dbReference type="ChEBI" id="CHEBI:57705"/>
    </ligand>
</feature>
<dbReference type="EC" id="2.4.1.227" evidence="10"/>
<feature type="region of interest" description="Disordered" evidence="11">
    <location>
        <begin position="370"/>
        <end position="426"/>
    </location>
</feature>
<evidence type="ECO:0000256" key="1">
    <source>
        <dbReference type="ARBA" id="ARBA00022475"/>
    </source>
</evidence>
<dbReference type="GO" id="GO:0005886">
    <property type="term" value="C:plasma membrane"/>
    <property type="evidence" value="ECO:0007669"/>
    <property type="project" value="UniProtKB-SubCell"/>
</dbReference>
<feature type="compositionally biased region" description="Basic and acidic residues" evidence="11">
    <location>
        <begin position="380"/>
        <end position="391"/>
    </location>
</feature>
<comment type="caution">
    <text evidence="10">Lacks conserved residue(s) required for the propagation of feature annotation.</text>
</comment>
<comment type="pathway">
    <text evidence="10">Cell wall biogenesis; peptidoglycan biosynthesis.</text>
</comment>
<dbReference type="Pfam" id="PF04101">
    <property type="entry name" value="Glyco_tran_28_C"/>
    <property type="match status" value="1"/>
</dbReference>
<dbReference type="PANTHER" id="PTHR21015:SF22">
    <property type="entry name" value="GLYCOSYLTRANSFERASE"/>
    <property type="match status" value="1"/>
</dbReference>
<dbReference type="PANTHER" id="PTHR21015">
    <property type="entry name" value="UDP-N-ACETYLGLUCOSAMINE--N-ACETYLMURAMYL-(PENTAPEPTIDE) PYROPHOSPHORYL-UNDECAPRENOL N-ACETYLGLUCOSAMINE TRANSFERASE 1"/>
    <property type="match status" value="1"/>
</dbReference>
<dbReference type="InterPro" id="IPR006009">
    <property type="entry name" value="GlcNAc_MurG"/>
</dbReference>
<evidence type="ECO:0000256" key="8">
    <source>
        <dbReference type="ARBA" id="ARBA00023306"/>
    </source>
</evidence>